<proteinExistence type="predicted"/>
<evidence type="ECO:0000313" key="1">
    <source>
        <dbReference type="EMBL" id="ENX02317.1"/>
    </source>
</evidence>
<dbReference type="PATRIC" id="fig|1217705.3.peg.1329"/>
<comment type="caution">
    <text evidence="1">The sequence shown here is derived from an EMBL/GenBank/DDBJ whole genome shotgun (WGS) entry which is preliminary data.</text>
</comment>
<protein>
    <submittedName>
        <fullName evidence="1">Uncharacterized protein</fullName>
    </submittedName>
</protein>
<reference evidence="1 2" key="1">
    <citation type="submission" date="2013-02" db="EMBL/GenBank/DDBJ databases">
        <title>The Genome Sequence of Acinetobacter sp. ANC 3862.</title>
        <authorList>
            <consortium name="The Broad Institute Genome Sequencing Platform"/>
            <consortium name="The Broad Institute Genome Sequencing Center for Infectious Disease"/>
            <person name="Cerqueira G."/>
            <person name="Feldgarden M."/>
            <person name="Courvalin P."/>
            <person name="Perichon B."/>
            <person name="Grillot-Courvalin C."/>
            <person name="Clermont D."/>
            <person name="Rocha E."/>
            <person name="Yoon E.-J."/>
            <person name="Nemec A."/>
            <person name="Walker B."/>
            <person name="Young S.K."/>
            <person name="Zeng Q."/>
            <person name="Gargeya S."/>
            <person name="Fitzgerald M."/>
            <person name="Haas B."/>
            <person name="Abouelleil A."/>
            <person name="Alvarado L."/>
            <person name="Arachchi H.M."/>
            <person name="Berlin A.M."/>
            <person name="Chapman S.B."/>
            <person name="Dewar J."/>
            <person name="Goldberg J."/>
            <person name="Griggs A."/>
            <person name="Gujja S."/>
            <person name="Hansen M."/>
            <person name="Howarth C."/>
            <person name="Imamovic A."/>
            <person name="Larimer J."/>
            <person name="McCowan C."/>
            <person name="Murphy C."/>
            <person name="Neiman D."/>
            <person name="Pearson M."/>
            <person name="Priest M."/>
            <person name="Roberts A."/>
            <person name="Saif S."/>
            <person name="Shea T."/>
            <person name="Sisk P."/>
            <person name="Sykes S."/>
            <person name="Wortman J."/>
            <person name="Nusbaum C."/>
            <person name="Birren B."/>
        </authorList>
    </citation>
    <scope>NUCLEOTIDE SEQUENCE [LARGE SCALE GENOMIC DNA]</scope>
    <source>
        <strain evidence="1 2">ANC 3862</strain>
    </source>
</reference>
<dbReference type="Proteomes" id="UP000013248">
    <property type="component" value="Unassembled WGS sequence"/>
</dbReference>
<organism evidence="1 2">
    <name type="scientific">Acinetobacter modestus</name>
    <dbReference type="NCBI Taxonomy" id="1776740"/>
    <lineage>
        <taxon>Bacteria</taxon>
        <taxon>Pseudomonadati</taxon>
        <taxon>Pseudomonadota</taxon>
        <taxon>Gammaproteobacteria</taxon>
        <taxon>Moraxellales</taxon>
        <taxon>Moraxellaceae</taxon>
        <taxon>Acinetobacter</taxon>
    </lineage>
</organism>
<accession>N9NHN0</accession>
<gene>
    <name evidence="1" type="ORF">F900_01381</name>
</gene>
<dbReference type="AlphaFoldDB" id="N9NHN0"/>
<dbReference type="EMBL" id="APRP01000015">
    <property type="protein sequence ID" value="ENX02317.1"/>
    <property type="molecule type" value="Genomic_DNA"/>
</dbReference>
<dbReference type="STRING" id="1217705.F900_01381"/>
<evidence type="ECO:0000313" key="2">
    <source>
        <dbReference type="Proteomes" id="UP000013248"/>
    </source>
</evidence>
<sequence>MNLDATKSAWDVQFHEQTSGSLKVLKKNATKNDGLYKRKKPDRRHQAFSVHTSERSKNITTISKRINRNNAMMKIHHVAEKSDGSKNGKRSDYRLVIRPLVFINIRKSKNKTNLSNFINENNNYLLLCDLFISIKQKITFDFRKLIRIYPEKFIMFGQLIQIAKGGGK</sequence>
<dbReference type="HOGENOM" id="CLU_1583038_0_0_6"/>
<name>N9NHN0_9GAMM</name>
<dbReference type="RefSeq" id="WP_005216120.1">
    <property type="nucleotide sequence ID" value="NZ_KB850089.1"/>
</dbReference>